<reference evidence="3" key="1">
    <citation type="journal article" date="2017" name="bioRxiv">
        <title>Conservation of a gene cluster reveals novel cercosporin biosynthetic mechanisms and extends production to the genus Colletotrichum.</title>
        <authorList>
            <person name="de Jonge R."/>
            <person name="Ebert M.K."/>
            <person name="Huitt-Roehl C.R."/>
            <person name="Pal P."/>
            <person name="Suttle J.C."/>
            <person name="Spanner R.E."/>
            <person name="Neubauer J.D."/>
            <person name="Jurick W.M.II."/>
            <person name="Stott K.A."/>
            <person name="Secor G.A."/>
            <person name="Thomma B.P.H.J."/>
            <person name="Van de Peer Y."/>
            <person name="Townsend C.A."/>
            <person name="Bolton M.D."/>
        </authorList>
    </citation>
    <scope>NUCLEOTIDE SEQUENCE [LARGE SCALE GENOMIC DNA]</scope>
    <source>
        <strain evidence="3">CBS538.71</strain>
    </source>
</reference>
<feature type="compositionally biased region" description="Polar residues" evidence="1">
    <location>
        <begin position="184"/>
        <end position="196"/>
    </location>
</feature>
<protein>
    <submittedName>
        <fullName evidence="2">Uncharacterized protein</fullName>
    </submittedName>
</protein>
<feature type="region of interest" description="Disordered" evidence="1">
    <location>
        <begin position="1"/>
        <end position="69"/>
    </location>
</feature>
<dbReference type="EMBL" id="PNEN01000484">
    <property type="protein sequence ID" value="PPJ57943.1"/>
    <property type="molecule type" value="Genomic_DNA"/>
</dbReference>
<sequence length="260" mass="28823">MDYAVAGPSQSNASYQPAMETARSATAAPVQADPTFGLYQEPILPERTVRPSWEYGGRDYTPPPFDSVDPRWTVHHYVDTYVPSNWPPIRGIDEPAPPLDSEQDGLHQAGPEQDDQPQEDNPDTEMGGTEEVEGDIAENASRDDVAVERARSHSVASTETLESAGSRDASREPTTAPPIDDNKPPTTGFINNQSRIEQGRLPRGRPRKTSEQKRADARMTPQQKAQKKAENRQRREEKKAEKERKRGQLASSSTSPDHQA</sequence>
<dbReference type="AlphaFoldDB" id="A0A2S6CE21"/>
<gene>
    <name evidence="2" type="ORF">CBER1_09702</name>
</gene>
<dbReference type="Proteomes" id="UP000237631">
    <property type="component" value="Unassembled WGS sequence"/>
</dbReference>
<evidence type="ECO:0000256" key="1">
    <source>
        <dbReference type="SAM" id="MobiDB-lite"/>
    </source>
</evidence>
<feature type="compositionally biased region" description="Basic and acidic residues" evidence="1">
    <location>
        <begin position="208"/>
        <end position="217"/>
    </location>
</feature>
<evidence type="ECO:0000313" key="2">
    <source>
        <dbReference type="EMBL" id="PPJ57943.1"/>
    </source>
</evidence>
<feature type="compositionally biased region" description="Basic and acidic residues" evidence="1">
    <location>
        <begin position="140"/>
        <end position="151"/>
    </location>
</feature>
<feature type="compositionally biased region" description="Polar residues" evidence="1">
    <location>
        <begin position="154"/>
        <end position="163"/>
    </location>
</feature>
<feature type="compositionally biased region" description="Polar residues" evidence="1">
    <location>
        <begin position="249"/>
        <end position="260"/>
    </location>
</feature>
<feature type="compositionally biased region" description="Acidic residues" evidence="1">
    <location>
        <begin position="112"/>
        <end position="136"/>
    </location>
</feature>
<accession>A0A2S6CE21</accession>
<keyword evidence="3" id="KW-1185">Reference proteome</keyword>
<feature type="compositionally biased region" description="Basic and acidic residues" evidence="1">
    <location>
        <begin position="227"/>
        <end position="246"/>
    </location>
</feature>
<proteinExistence type="predicted"/>
<name>A0A2S6CE21_9PEZI</name>
<organism evidence="2 3">
    <name type="scientific">Cercospora berteroae</name>
    <dbReference type="NCBI Taxonomy" id="357750"/>
    <lineage>
        <taxon>Eukaryota</taxon>
        <taxon>Fungi</taxon>
        <taxon>Dikarya</taxon>
        <taxon>Ascomycota</taxon>
        <taxon>Pezizomycotina</taxon>
        <taxon>Dothideomycetes</taxon>
        <taxon>Dothideomycetidae</taxon>
        <taxon>Mycosphaerellales</taxon>
        <taxon>Mycosphaerellaceae</taxon>
        <taxon>Cercospora</taxon>
    </lineage>
</organism>
<comment type="caution">
    <text evidence="2">The sequence shown here is derived from an EMBL/GenBank/DDBJ whole genome shotgun (WGS) entry which is preliminary data.</text>
</comment>
<evidence type="ECO:0000313" key="3">
    <source>
        <dbReference type="Proteomes" id="UP000237631"/>
    </source>
</evidence>
<feature type="region of interest" description="Disordered" evidence="1">
    <location>
        <begin position="82"/>
        <end position="260"/>
    </location>
</feature>